<feature type="compositionally biased region" description="Basic and acidic residues" evidence="1">
    <location>
        <begin position="39"/>
        <end position="55"/>
    </location>
</feature>
<protein>
    <submittedName>
        <fullName evidence="2">(northern house mosquito) hypothetical protein</fullName>
    </submittedName>
</protein>
<feature type="region of interest" description="Disordered" evidence="1">
    <location>
        <begin position="34"/>
        <end position="105"/>
    </location>
</feature>
<evidence type="ECO:0000313" key="2">
    <source>
        <dbReference type="EMBL" id="CAG6483932.1"/>
    </source>
</evidence>
<evidence type="ECO:0000256" key="1">
    <source>
        <dbReference type="SAM" id="MobiDB-lite"/>
    </source>
</evidence>
<dbReference type="AlphaFoldDB" id="A0A8D8BZ16"/>
<name>A0A8D8BZ16_CULPI</name>
<proteinExistence type="predicted"/>
<dbReference type="EMBL" id="HBUE01098047">
    <property type="protein sequence ID" value="CAG6483932.1"/>
    <property type="molecule type" value="Transcribed_RNA"/>
</dbReference>
<feature type="compositionally biased region" description="Polar residues" evidence="1">
    <location>
        <begin position="88"/>
        <end position="105"/>
    </location>
</feature>
<accession>A0A8D8BZ16</accession>
<sequence>MATSTLMRRIVCGVRLVRLTPEDASVLTRTVTGDSTGLNREHQTVVRQRPMVDRVRSRKSRPRPCPATSLRSREKSRPTSDSTRTPSFCCTRTDTLESTRQTTMT</sequence>
<organism evidence="2">
    <name type="scientific">Culex pipiens</name>
    <name type="common">House mosquito</name>
    <dbReference type="NCBI Taxonomy" id="7175"/>
    <lineage>
        <taxon>Eukaryota</taxon>
        <taxon>Metazoa</taxon>
        <taxon>Ecdysozoa</taxon>
        <taxon>Arthropoda</taxon>
        <taxon>Hexapoda</taxon>
        <taxon>Insecta</taxon>
        <taxon>Pterygota</taxon>
        <taxon>Neoptera</taxon>
        <taxon>Endopterygota</taxon>
        <taxon>Diptera</taxon>
        <taxon>Nematocera</taxon>
        <taxon>Culicoidea</taxon>
        <taxon>Culicidae</taxon>
        <taxon>Culicinae</taxon>
        <taxon>Culicini</taxon>
        <taxon>Culex</taxon>
        <taxon>Culex</taxon>
    </lineage>
</organism>
<reference evidence="2" key="1">
    <citation type="submission" date="2021-05" db="EMBL/GenBank/DDBJ databases">
        <authorList>
            <person name="Alioto T."/>
            <person name="Alioto T."/>
            <person name="Gomez Garrido J."/>
        </authorList>
    </citation>
    <scope>NUCLEOTIDE SEQUENCE</scope>
</reference>